<dbReference type="SUPFAM" id="SSF102400">
    <property type="entry name" value="DNA polymerase III chi subunit"/>
    <property type="match status" value="1"/>
</dbReference>
<dbReference type="InterPro" id="IPR007459">
    <property type="entry name" value="DNA_pol3_chi"/>
</dbReference>
<dbReference type="GO" id="GO:0032298">
    <property type="term" value="P:positive regulation of DNA-templated DNA replication initiation"/>
    <property type="evidence" value="ECO:0007669"/>
    <property type="project" value="TreeGrafter"/>
</dbReference>
<dbReference type="AlphaFoldDB" id="A0A560FA60"/>
<dbReference type="EMBL" id="VITN01000010">
    <property type="protein sequence ID" value="TWB18511.1"/>
    <property type="molecule type" value="Genomic_DNA"/>
</dbReference>
<dbReference type="GO" id="GO:0006260">
    <property type="term" value="P:DNA replication"/>
    <property type="evidence" value="ECO:0007669"/>
    <property type="project" value="InterPro"/>
</dbReference>
<dbReference type="Pfam" id="PF04364">
    <property type="entry name" value="DNA_pol3_chi"/>
    <property type="match status" value="1"/>
</dbReference>
<dbReference type="PANTHER" id="PTHR38767">
    <property type="entry name" value="DNA POLYMERASE III SUBUNIT CHI"/>
    <property type="match status" value="1"/>
</dbReference>
<dbReference type="GO" id="GO:0003677">
    <property type="term" value="F:DNA binding"/>
    <property type="evidence" value="ECO:0007669"/>
    <property type="project" value="InterPro"/>
</dbReference>
<gene>
    <name evidence="1" type="ORF">FBZ89_110160</name>
</gene>
<protein>
    <submittedName>
        <fullName evidence="1">DNA polymerase III chi subunit</fullName>
    </submittedName>
</protein>
<organism evidence="1 2">
    <name type="scientific">Nitrospirillum amazonense</name>
    <dbReference type="NCBI Taxonomy" id="28077"/>
    <lineage>
        <taxon>Bacteria</taxon>
        <taxon>Pseudomonadati</taxon>
        <taxon>Pseudomonadota</taxon>
        <taxon>Alphaproteobacteria</taxon>
        <taxon>Rhodospirillales</taxon>
        <taxon>Azospirillaceae</taxon>
        <taxon>Nitrospirillum</taxon>
    </lineage>
</organism>
<dbReference type="Gene3D" id="3.40.50.10110">
    <property type="entry name" value="DNA polymerase III subunit chi"/>
    <property type="match status" value="1"/>
</dbReference>
<proteinExistence type="predicted"/>
<sequence length="148" mass="16910">MTEVNFYHLQRSSLEQTLPDLLERSLARGWRAVVLSMVEERAEQLAQHLWTWRPDSFLPHGTAKDGHAADQPIWLTAVDERPNDAQVLFLTDGATSARMAEYTRVCDIFDGIDPDAVAAARQRWKIAKEAGLDLTYWQQTDKGWEKKA</sequence>
<dbReference type="GO" id="GO:0003887">
    <property type="term" value="F:DNA-directed DNA polymerase activity"/>
    <property type="evidence" value="ECO:0007669"/>
    <property type="project" value="InterPro"/>
</dbReference>
<dbReference type="Proteomes" id="UP000319859">
    <property type="component" value="Unassembled WGS sequence"/>
</dbReference>
<dbReference type="RefSeq" id="WP_145751109.1">
    <property type="nucleotide sequence ID" value="NZ_VITN01000010.1"/>
</dbReference>
<dbReference type="OrthoDB" id="9795973at2"/>
<dbReference type="NCBIfam" id="NF004347">
    <property type="entry name" value="PRK05728.1-4"/>
    <property type="match status" value="1"/>
</dbReference>
<comment type="caution">
    <text evidence="1">The sequence shown here is derived from an EMBL/GenBank/DDBJ whole genome shotgun (WGS) entry which is preliminary data.</text>
</comment>
<name>A0A560FA60_9PROT</name>
<dbReference type="PANTHER" id="PTHR38767:SF1">
    <property type="entry name" value="DNA POLYMERASE III SUBUNIT CHI"/>
    <property type="match status" value="1"/>
</dbReference>
<evidence type="ECO:0000313" key="1">
    <source>
        <dbReference type="EMBL" id="TWB18511.1"/>
    </source>
</evidence>
<accession>A0A560FA60</accession>
<dbReference type="InterPro" id="IPR036768">
    <property type="entry name" value="PolIII_chi_sf"/>
</dbReference>
<evidence type="ECO:0000313" key="2">
    <source>
        <dbReference type="Proteomes" id="UP000319859"/>
    </source>
</evidence>
<reference evidence="1 2" key="1">
    <citation type="submission" date="2019-06" db="EMBL/GenBank/DDBJ databases">
        <title>Genomic Encyclopedia of Type Strains, Phase IV (KMG-V): Genome sequencing to study the core and pangenomes of soil and plant-associated prokaryotes.</title>
        <authorList>
            <person name="Whitman W."/>
        </authorList>
    </citation>
    <scope>NUCLEOTIDE SEQUENCE [LARGE SCALE GENOMIC DNA]</scope>
    <source>
        <strain evidence="1 2">BR 11880</strain>
    </source>
</reference>